<dbReference type="InterPro" id="IPR050482">
    <property type="entry name" value="Sensor_HK_TwoCompSys"/>
</dbReference>
<dbReference type="GO" id="GO:0005524">
    <property type="term" value="F:ATP binding"/>
    <property type="evidence" value="ECO:0007669"/>
    <property type="project" value="UniProtKB-KW"/>
</dbReference>
<feature type="transmembrane region" description="Helical" evidence="9">
    <location>
        <begin position="153"/>
        <end position="181"/>
    </location>
</feature>
<keyword evidence="9" id="KW-0812">Transmembrane</keyword>
<protein>
    <recommendedName>
        <fullName evidence="2">histidine kinase</fullName>
        <ecNumber evidence="2">2.7.13.3</ecNumber>
    </recommendedName>
</protein>
<keyword evidence="4" id="KW-0808">Transferase</keyword>
<keyword evidence="7" id="KW-0067">ATP-binding</keyword>
<feature type="transmembrane region" description="Helical" evidence="9">
    <location>
        <begin position="78"/>
        <end position="99"/>
    </location>
</feature>
<evidence type="ECO:0000313" key="11">
    <source>
        <dbReference type="EMBL" id="MBB3023875.1"/>
    </source>
</evidence>
<feature type="transmembrane region" description="Helical" evidence="9">
    <location>
        <begin position="26"/>
        <end position="49"/>
    </location>
</feature>
<evidence type="ECO:0000259" key="10">
    <source>
        <dbReference type="Pfam" id="PF07730"/>
    </source>
</evidence>
<dbReference type="CDD" id="cd16917">
    <property type="entry name" value="HATPase_UhpB-NarQ-NarX-like"/>
    <property type="match status" value="1"/>
</dbReference>
<dbReference type="RefSeq" id="WP_183377198.1">
    <property type="nucleotide sequence ID" value="NZ_CBCSFZ010000052.1"/>
</dbReference>
<evidence type="ECO:0000256" key="2">
    <source>
        <dbReference type="ARBA" id="ARBA00012438"/>
    </source>
</evidence>
<evidence type="ECO:0000256" key="7">
    <source>
        <dbReference type="ARBA" id="ARBA00022840"/>
    </source>
</evidence>
<comment type="caution">
    <text evidence="11">The sequence shown here is derived from an EMBL/GenBank/DDBJ whole genome shotgun (WGS) entry which is preliminary data.</text>
</comment>
<keyword evidence="9" id="KW-0472">Membrane</keyword>
<evidence type="ECO:0000313" key="12">
    <source>
        <dbReference type="Proteomes" id="UP000568050"/>
    </source>
</evidence>
<sequence>MNTDAPTASALDDAALRFVRFVRPRLGTIVICILFALEVLAMLLVLQFLTVTWRQVMGFVISTVCFALLLTRHRTWRWSLPLVMLLSFGGFPFAHIAMYGYAKRQPSRMRAVAWLGATITAHVAWNVGSYFLTGERDQLINDPEFANDPITPTFEAVMITSLELIALLSLSLSMAIGIYVAMRRERAAAMEDRLRIAQEGRRAAVEQARASERTRIAREMHDIVAHKISLIALQAGAMEVNDSLTREQMAEGTALIRSTASNALTELRQVLGVLRDEDTSAPLTPQPAWSDVIGLVETSNNAGARIELDNRLGDDAVVPEAVARTAYRVLQECLTNVHKHALNRAALVVIGRCPLEGADGSEAAGQRALCIEVHNRIPDHPNHSLPGARMGLVGIEERIKQAGGTFRVLPSARGDFTVRAEIPWGACPTS</sequence>
<reference evidence="11 12" key="1">
    <citation type="submission" date="2020-08" db="EMBL/GenBank/DDBJ databases">
        <title>Sequencing the genomes of 1000 actinobacteria strains.</title>
        <authorList>
            <person name="Klenk H.-P."/>
        </authorList>
    </citation>
    <scope>NUCLEOTIDE SEQUENCE [LARGE SCALE GENOMIC DNA]</scope>
    <source>
        <strain evidence="11 12">DSM 23040</strain>
    </source>
</reference>
<name>A0A839QVY8_9MICO</name>
<evidence type="ECO:0000256" key="5">
    <source>
        <dbReference type="ARBA" id="ARBA00022741"/>
    </source>
</evidence>
<organism evidence="11 12">
    <name type="scientific">Helcobacillus massiliensis</name>
    <dbReference type="NCBI Taxonomy" id="521392"/>
    <lineage>
        <taxon>Bacteria</taxon>
        <taxon>Bacillati</taxon>
        <taxon>Actinomycetota</taxon>
        <taxon>Actinomycetes</taxon>
        <taxon>Micrococcales</taxon>
        <taxon>Dermabacteraceae</taxon>
        <taxon>Helcobacillus</taxon>
    </lineage>
</organism>
<accession>A0A839QVY8</accession>
<feature type="transmembrane region" description="Helical" evidence="9">
    <location>
        <begin position="56"/>
        <end position="72"/>
    </location>
</feature>
<comment type="catalytic activity">
    <reaction evidence="1">
        <text>ATP + protein L-histidine = ADP + protein N-phospho-L-histidine.</text>
        <dbReference type="EC" id="2.7.13.3"/>
    </reaction>
</comment>
<keyword evidence="5" id="KW-0547">Nucleotide-binding</keyword>
<keyword evidence="8" id="KW-0902">Two-component regulatory system</keyword>
<keyword evidence="12" id="KW-1185">Reference proteome</keyword>
<dbReference type="Proteomes" id="UP000568050">
    <property type="component" value="Unassembled WGS sequence"/>
</dbReference>
<dbReference type="GO" id="GO:0046983">
    <property type="term" value="F:protein dimerization activity"/>
    <property type="evidence" value="ECO:0007669"/>
    <property type="project" value="InterPro"/>
</dbReference>
<gene>
    <name evidence="11" type="ORF">FHX50_002178</name>
</gene>
<dbReference type="InterPro" id="IPR011712">
    <property type="entry name" value="Sig_transdc_His_kin_sub3_dim/P"/>
</dbReference>
<dbReference type="EMBL" id="JACHWP010000015">
    <property type="protein sequence ID" value="MBB3023875.1"/>
    <property type="molecule type" value="Genomic_DNA"/>
</dbReference>
<evidence type="ECO:0000256" key="3">
    <source>
        <dbReference type="ARBA" id="ARBA00022553"/>
    </source>
</evidence>
<evidence type="ECO:0000256" key="4">
    <source>
        <dbReference type="ARBA" id="ARBA00022679"/>
    </source>
</evidence>
<dbReference type="PANTHER" id="PTHR24421">
    <property type="entry name" value="NITRATE/NITRITE SENSOR PROTEIN NARX-RELATED"/>
    <property type="match status" value="1"/>
</dbReference>
<evidence type="ECO:0000256" key="1">
    <source>
        <dbReference type="ARBA" id="ARBA00000085"/>
    </source>
</evidence>
<dbReference type="GO" id="GO:0000155">
    <property type="term" value="F:phosphorelay sensor kinase activity"/>
    <property type="evidence" value="ECO:0007669"/>
    <property type="project" value="InterPro"/>
</dbReference>
<dbReference type="GO" id="GO:0016020">
    <property type="term" value="C:membrane"/>
    <property type="evidence" value="ECO:0007669"/>
    <property type="project" value="InterPro"/>
</dbReference>
<feature type="domain" description="Signal transduction histidine kinase subgroup 3 dimerisation and phosphoacceptor" evidence="10">
    <location>
        <begin position="212"/>
        <end position="277"/>
    </location>
</feature>
<evidence type="ECO:0000256" key="8">
    <source>
        <dbReference type="ARBA" id="ARBA00023012"/>
    </source>
</evidence>
<dbReference type="InterPro" id="IPR036890">
    <property type="entry name" value="HATPase_C_sf"/>
</dbReference>
<dbReference type="Gene3D" id="3.30.565.10">
    <property type="entry name" value="Histidine kinase-like ATPase, C-terminal domain"/>
    <property type="match status" value="1"/>
</dbReference>
<dbReference type="AlphaFoldDB" id="A0A839QVY8"/>
<dbReference type="Gene3D" id="1.20.5.1930">
    <property type="match status" value="1"/>
</dbReference>
<evidence type="ECO:0000256" key="9">
    <source>
        <dbReference type="SAM" id="Phobius"/>
    </source>
</evidence>
<keyword evidence="3" id="KW-0597">Phosphoprotein</keyword>
<keyword evidence="6 11" id="KW-0418">Kinase</keyword>
<evidence type="ECO:0000256" key="6">
    <source>
        <dbReference type="ARBA" id="ARBA00022777"/>
    </source>
</evidence>
<keyword evidence="9" id="KW-1133">Transmembrane helix</keyword>
<dbReference type="Pfam" id="PF07730">
    <property type="entry name" value="HisKA_3"/>
    <property type="match status" value="1"/>
</dbReference>
<dbReference type="EC" id="2.7.13.3" evidence="2"/>
<dbReference type="PANTHER" id="PTHR24421:SF10">
    <property type="entry name" value="NITRATE_NITRITE SENSOR PROTEIN NARQ"/>
    <property type="match status" value="1"/>
</dbReference>
<feature type="transmembrane region" description="Helical" evidence="9">
    <location>
        <begin position="111"/>
        <end position="133"/>
    </location>
</feature>
<proteinExistence type="predicted"/>